<dbReference type="CDD" id="cd00739">
    <property type="entry name" value="DHPS"/>
    <property type="match status" value="1"/>
</dbReference>
<dbReference type="GO" id="GO:0003848">
    <property type="term" value="F:2-amino-4-hydroxy-6-hydroxymethyldihydropteridine diphosphokinase activity"/>
    <property type="evidence" value="ECO:0007669"/>
    <property type="project" value="UniProtKB-EC"/>
</dbReference>
<comment type="pathway">
    <text evidence="4">Cofactor biosynthesis; tetrahydrofolate biosynthesis; 7,8-dihydrofolate from 2-amino-4-hydroxy-6-hydroxymethyl-7,8-dihydropteridine diphosphate and 4-aminobenzoate: step 1/2.</text>
</comment>
<dbReference type="AlphaFoldDB" id="A0A7C8FPN0"/>
<evidence type="ECO:0000256" key="6">
    <source>
        <dbReference type="ARBA" id="ARBA00009503"/>
    </source>
</evidence>
<evidence type="ECO:0000313" key="17">
    <source>
        <dbReference type="EMBL" id="KAB1650872.1"/>
    </source>
</evidence>
<comment type="cofactor">
    <cofactor evidence="3">
        <name>Mg(2+)</name>
        <dbReference type="ChEBI" id="CHEBI:18420"/>
    </cofactor>
</comment>
<evidence type="ECO:0000256" key="7">
    <source>
        <dbReference type="ARBA" id="ARBA00009951"/>
    </source>
</evidence>
<evidence type="ECO:0000256" key="10">
    <source>
        <dbReference type="ARBA" id="ARBA00022741"/>
    </source>
</evidence>
<evidence type="ECO:0000256" key="11">
    <source>
        <dbReference type="ARBA" id="ARBA00022777"/>
    </source>
</evidence>
<proteinExistence type="inferred from homology"/>
<evidence type="ECO:0000256" key="1">
    <source>
        <dbReference type="ARBA" id="ARBA00000012"/>
    </source>
</evidence>
<evidence type="ECO:0000256" key="15">
    <source>
        <dbReference type="ARBA" id="ARBA00023268"/>
    </source>
</evidence>
<dbReference type="Gene3D" id="3.30.70.560">
    <property type="entry name" value="7,8-Dihydro-6-hydroxymethylpterin-pyrophosphokinase HPPK"/>
    <property type="match status" value="1"/>
</dbReference>
<dbReference type="Gene3D" id="3.20.20.20">
    <property type="entry name" value="Dihydropteroate synthase-like"/>
    <property type="match status" value="1"/>
</dbReference>
<sequence>MIWHCGRFDFDTSTPIVMGILNITPDSFSDGGLYLDADAAVEHALAMVDAGAAIVDVGGESTRPGSDAVDPAEEWERIGAVIAALAERGLCVSVDTRHAEVASRALAAGASIVNDVSGFRDPAMAQVAAKSGCGCVVMHMAGEPKTMQDNPVYDDVVAEVRDYLRDAAAALEEAGVDRSRICIDPGPGFGKTPKQTIELMRNLHELVHLGYPVMVAASRKSYVGYAYGVEEPHERDVASAAEALLACELGASVVRTHNVPLTVAALGDLRPAVVLGLGSNVALVAEPGEETEAKIAQINLAVGQLCGLPDTQIIDMAPFYESEPAYYTDQDAFVNTVVLLRTGLPPKELLGYLHGIENSFGRVRTMENGPRTLDLDIVDYQMYVASDDELTLPHPRACERDFVVRPLLDILPGYELADGTAVGAVPAAERVGKARRL</sequence>
<dbReference type="NCBIfam" id="TIGR01498">
    <property type="entry name" value="folK"/>
    <property type="match status" value="1"/>
</dbReference>
<dbReference type="SUPFAM" id="SSF55083">
    <property type="entry name" value="6-hydroxymethyl-7,8-dihydropterin pyrophosphokinase, HPPK"/>
    <property type="match status" value="1"/>
</dbReference>
<gene>
    <name evidence="17" type="primary">folP</name>
    <name evidence="17" type="ORF">F8D48_03675</name>
</gene>
<evidence type="ECO:0000313" key="18">
    <source>
        <dbReference type="Proteomes" id="UP000479639"/>
    </source>
</evidence>
<keyword evidence="8 17" id="KW-0808">Transferase</keyword>
<dbReference type="Proteomes" id="UP000479639">
    <property type="component" value="Unassembled WGS sequence"/>
</dbReference>
<feature type="domain" description="Pterin-binding" evidence="16">
    <location>
        <begin position="15"/>
        <end position="267"/>
    </location>
</feature>
<comment type="pathway">
    <text evidence="5">Cofactor biosynthesis; tetrahydrofolate biosynthesis; 2-amino-4-hydroxy-6-hydroxymethyl-7,8-dihydropteridine diphosphate from 7,8-dihydroneopterin triphosphate: step 4/4.</text>
</comment>
<dbReference type="Pfam" id="PF01288">
    <property type="entry name" value="HPPK"/>
    <property type="match status" value="1"/>
</dbReference>
<keyword evidence="11" id="KW-0418">Kinase</keyword>
<comment type="caution">
    <text evidence="17">The sequence shown here is derived from an EMBL/GenBank/DDBJ whole genome shotgun (WGS) entry which is preliminary data.</text>
</comment>
<dbReference type="InterPro" id="IPR006390">
    <property type="entry name" value="DHP_synth_dom"/>
</dbReference>
<evidence type="ECO:0000256" key="8">
    <source>
        <dbReference type="ARBA" id="ARBA00022679"/>
    </source>
</evidence>
<dbReference type="PANTHER" id="PTHR20941:SF1">
    <property type="entry name" value="FOLIC ACID SYNTHESIS PROTEIN FOL1"/>
    <property type="match status" value="1"/>
</dbReference>
<dbReference type="UniPathway" id="UPA00077">
    <property type="reaction ID" value="UER00155"/>
</dbReference>
<dbReference type="GO" id="GO:0004156">
    <property type="term" value="F:dihydropteroate synthase activity"/>
    <property type="evidence" value="ECO:0007669"/>
    <property type="project" value="UniProtKB-EC"/>
</dbReference>
<keyword evidence="10" id="KW-0547">Nucleotide-binding</keyword>
<evidence type="ECO:0000256" key="3">
    <source>
        <dbReference type="ARBA" id="ARBA00001946"/>
    </source>
</evidence>
<dbReference type="InterPro" id="IPR045031">
    <property type="entry name" value="DHP_synth-like"/>
</dbReference>
<dbReference type="CDD" id="cd00483">
    <property type="entry name" value="HPPK"/>
    <property type="match status" value="1"/>
</dbReference>
<dbReference type="GO" id="GO:0005829">
    <property type="term" value="C:cytosol"/>
    <property type="evidence" value="ECO:0007669"/>
    <property type="project" value="TreeGrafter"/>
</dbReference>
<evidence type="ECO:0000256" key="14">
    <source>
        <dbReference type="ARBA" id="ARBA00022909"/>
    </source>
</evidence>
<dbReference type="PANTHER" id="PTHR20941">
    <property type="entry name" value="FOLATE SYNTHESIS PROTEINS"/>
    <property type="match status" value="1"/>
</dbReference>
<protein>
    <submittedName>
        <fullName evidence="17">Dihydropteroate synthase</fullName>
        <ecNumber evidence="17">2.5.1.15</ecNumber>
    </submittedName>
</protein>
<comment type="catalytic activity">
    <reaction evidence="2">
        <text>6-hydroxymethyl-7,8-dihydropterin + ATP = (7,8-dihydropterin-6-yl)methyl diphosphate + AMP + H(+)</text>
        <dbReference type="Rhea" id="RHEA:11412"/>
        <dbReference type="ChEBI" id="CHEBI:15378"/>
        <dbReference type="ChEBI" id="CHEBI:30616"/>
        <dbReference type="ChEBI" id="CHEBI:44841"/>
        <dbReference type="ChEBI" id="CHEBI:72950"/>
        <dbReference type="ChEBI" id="CHEBI:456215"/>
        <dbReference type="EC" id="2.7.6.3"/>
    </reaction>
</comment>
<reference evidence="17 18" key="1">
    <citation type="submission" date="2019-09" db="EMBL/GenBank/DDBJ databases">
        <title>Whole genome shotgun sequencing (WGS) of Ellagibacter isourolithinifaciens DSM 104140(T) and Adlercreutzia muris DSM 29508(T).</title>
        <authorList>
            <person name="Stoll D.A."/>
            <person name="Danylec N."/>
            <person name="Huch M."/>
        </authorList>
    </citation>
    <scope>NUCLEOTIDE SEQUENCE [LARGE SCALE GENOMIC DNA]</scope>
    <source>
        <strain evidence="17 18">DSM 29508</strain>
    </source>
</reference>
<dbReference type="PROSITE" id="PS50972">
    <property type="entry name" value="PTERIN_BINDING"/>
    <property type="match status" value="1"/>
</dbReference>
<evidence type="ECO:0000259" key="16">
    <source>
        <dbReference type="PROSITE" id="PS50972"/>
    </source>
</evidence>
<dbReference type="GO" id="GO:0046654">
    <property type="term" value="P:tetrahydrofolate biosynthetic process"/>
    <property type="evidence" value="ECO:0007669"/>
    <property type="project" value="UniProtKB-UniPathway"/>
</dbReference>
<keyword evidence="15" id="KW-0511">Multifunctional enzyme</keyword>
<keyword evidence="9" id="KW-0479">Metal-binding</keyword>
<dbReference type="InterPro" id="IPR035907">
    <property type="entry name" value="Hppk_sf"/>
</dbReference>
<dbReference type="GO" id="GO:0005524">
    <property type="term" value="F:ATP binding"/>
    <property type="evidence" value="ECO:0007669"/>
    <property type="project" value="UniProtKB-KW"/>
</dbReference>
<dbReference type="EMBL" id="WAJS01000008">
    <property type="protein sequence ID" value="KAB1650872.1"/>
    <property type="molecule type" value="Genomic_DNA"/>
</dbReference>
<dbReference type="PROSITE" id="PS00792">
    <property type="entry name" value="DHPS_1"/>
    <property type="match status" value="1"/>
</dbReference>
<dbReference type="InterPro" id="IPR000489">
    <property type="entry name" value="Pterin-binding_dom"/>
</dbReference>
<dbReference type="SUPFAM" id="SSF51717">
    <property type="entry name" value="Dihydropteroate synthetase-like"/>
    <property type="match status" value="1"/>
</dbReference>
<dbReference type="GO" id="GO:0046656">
    <property type="term" value="P:folic acid biosynthetic process"/>
    <property type="evidence" value="ECO:0007669"/>
    <property type="project" value="UniProtKB-KW"/>
</dbReference>
<evidence type="ECO:0000256" key="5">
    <source>
        <dbReference type="ARBA" id="ARBA00005051"/>
    </source>
</evidence>
<dbReference type="GO" id="GO:0016301">
    <property type="term" value="F:kinase activity"/>
    <property type="evidence" value="ECO:0007669"/>
    <property type="project" value="UniProtKB-KW"/>
</dbReference>
<dbReference type="InterPro" id="IPR011005">
    <property type="entry name" value="Dihydropteroate_synth-like_sf"/>
</dbReference>
<accession>A0A7C8FPN0</accession>
<comment type="similarity">
    <text evidence="6">Belongs to the DHPS family.</text>
</comment>
<dbReference type="PROSITE" id="PS00793">
    <property type="entry name" value="DHPS_2"/>
    <property type="match status" value="1"/>
</dbReference>
<dbReference type="EC" id="2.5.1.15" evidence="17"/>
<name>A0A7C8FPN0_9ACTN</name>
<dbReference type="NCBIfam" id="TIGR01496">
    <property type="entry name" value="DHPS"/>
    <property type="match status" value="1"/>
</dbReference>
<dbReference type="Pfam" id="PF00809">
    <property type="entry name" value="Pterin_bind"/>
    <property type="match status" value="1"/>
</dbReference>
<evidence type="ECO:0000256" key="4">
    <source>
        <dbReference type="ARBA" id="ARBA00004763"/>
    </source>
</evidence>
<organism evidence="17 18">
    <name type="scientific">Adlercreutzia muris</name>
    <dbReference type="NCBI Taxonomy" id="1796610"/>
    <lineage>
        <taxon>Bacteria</taxon>
        <taxon>Bacillati</taxon>
        <taxon>Actinomycetota</taxon>
        <taxon>Coriobacteriia</taxon>
        <taxon>Eggerthellales</taxon>
        <taxon>Eggerthellaceae</taxon>
        <taxon>Adlercreutzia</taxon>
    </lineage>
</organism>
<keyword evidence="14" id="KW-0289">Folate biosynthesis</keyword>
<keyword evidence="13" id="KW-0460">Magnesium</keyword>
<keyword evidence="18" id="KW-1185">Reference proteome</keyword>
<keyword evidence="12" id="KW-0067">ATP-binding</keyword>
<evidence type="ECO:0000256" key="13">
    <source>
        <dbReference type="ARBA" id="ARBA00022842"/>
    </source>
</evidence>
<evidence type="ECO:0000256" key="12">
    <source>
        <dbReference type="ARBA" id="ARBA00022840"/>
    </source>
</evidence>
<evidence type="ECO:0000256" key="2">
    <source>
        <dbReference type="ARBA" id="ARBA00000198"/>
    </source>
</evidence>
<comment type="catalytic activity">
    <reaction evidence="1">
        <text>(7,8-dihydropterin-6-yl)methyl diphosphate + 4-aminobenzoate = 7,8-dihydropteroate + diphosphate</text>
        <dbReference type="Rhea" id="RHEA:19949"/>
        <dbReference type="ChEBI" id="CHEBI:17836"/>
        <dbReference type="ChEBI" id="CHEBI:17839"/>
        <dbReference type="ChEBI" id="CHEBI:33019"/>
        <dbReference type="ChEBI" id="CHEBI:72950"/>
        <dbReference type="EC" id="2.5.1.15"/>
    </reaction>
</comment>
<comment type="similarity">
    <text evidence="7">In the C-terminal section; belongs to the DHPS family.</text>
</comment>
<evidence type="ECO:0000256" key="9">
    <source>
        <dbReference type="ARBA" id="ARBA00022723"/>
    </source>
</evidence>
<dbReference type="RefSeq" id="WP_151430005.1">
    <property type="nucleotide sequence ID" value="NZ_JANJZI010000006.1"/>
</dbReference>
<dbReference type="InterPro" id="IPR000550">
    <property type="entry name" value="Hppk"/>
</dbReference>
<dbReference type="GO" id="GO:0046872">
    <property type="term" value="F:metal ion binding"/>
    <property type="evidence" value="ECO:0007669"/>
    <property type="project" value="UniProtKB-KW"/>
</dbReference>